<organism evidence="1 2">
    <name type="scientific">Ignicoccus islandicus DSM 13165</name>
    <dbReference type="NCBI Taxonomy" id="940295"/>
    <lineage>
        <taxon>Archaea</taxon>
        <taxon>Thermoproteota</taxon>
        <taxon>Thermoprotei</taxon>
        <taxon>Desulfurococcales</taxon>
        <taxon>Desulfurococcaceae</taxon>
        <taxon>Ignicoccus</taxon>
    </lineage>
</organism>
<evidence type="ECO:0000313" key="2">
    <source>
        <dbReference type="Proteomes" id="UP000060778"/>
    </source>
</evidence>
<keyword evidence="2" id="KW-1185">Reference proteome</keyword>
<accession>A0A0U3EBH4</accession>
<reference evidence="1 2" key="1">
    <citation type="submission" date="2013-11" db="EMBL/GenBank/DDBJ databases">
        <title>Comparative genomics of Ignicoccus.</title>
        <authorList>
            <person name="Podar M."/>
        </authorList>
    </citation>
    <scope>NUCLEOTIDE SEQUENCE [LARGE SCALE GENOMIC DNA]</scope>
    <source>
        <strain evidence="1 2">DSM 13165</strain>
    </source>
</reference>
<dbReference type="KEGG" id="iis:EYM_06265"/>
<protein>
    <submittedName>
        <fullName evidence="1">Uncharacterized protein</fullName>
    </submittedName>
</protein>
<proteinExistence type="predicted"/>
<dbReference type="STRING" id="940295.EYM_06265"/>
<dbReference type="GeneID" id="30680629"/>
<dbReference type="Proteomes" id="UP000060778">
    <property type="component" value="Chromosome"/>
</dbReference>
<evidence type="ECO:0000313" key="1">
    <source>
        <dbReference type="EMBL" id="ALU12670.1"/>
    </source>
</evidence>
<dbReference type="AlphaFoldDB" id="A0A0U3EBH4"/>
<sequence>MYGAFFPIGMVAFLLGMANNYTLAINGTIAFLLNNQLGVSTQIPLPGAALCAFPYEGEAVIAYANGPNTSFLMIDNRGVTKDLNFSLKGAVKACASYNGAIILLSEYNNTLSLGVYVLDEGNNTMVEVTELKPVKDATGVVITSKYDAVYGPSGFYVYTNENAVKVFDGNVVKARGYDNLALMVLKDGSVVLFNVETGEKLLQLPLVLTPEYGKAADALLIEANGTNSKVLIAFRGGKVGLRLFKGTAEVLSINVDNACLIERSGDYVAALINDKNLGRGVALFPYAWFEK</sequence>
<dbReference type="EMBL" id="CP006867">
    <property type="protein sequence ID" value="ALU12670.1"/>
    <property type="molecule type" value="Genomic_DNA"/>
</dbReference>
<dbReference type="OrthoDB" id="387418at2157"/>
<gene>
    <name evidence="1" type="ORF">EYM_06265</name>
</gene>
<dbReference type="RefSeq" id="WP_075050145.1">
    <property type="nucleotide sequence ID" value="NZ_CP006867.1"/>
</dbReference>
<name>A0A0U3EBH4_9CREN</name>